<dbReference type="Pfam" id="PF01547">
    <property type="entry name" value="SBP_bac_1"/>
    <property type="match status" value="1"/>
</dbReference>
<dbReference type="EMBL" id="CP038008">
    <property type="protein sequence ID" value="QBY27485.1"/>
    <property type="molecule type" value="Genomic_DNA"/>
</dbReference>
<dbReference type="SUPFAM" id="SSF53850">
    <property type="entry name" value="Periplasmic binding protein-like II"/>
    <property type="match status" value="1"/>
</dbReference>
<dbReference type="PANTHER" id="PTHR43649">
    <property type="entry name" value="ARABINOSE-BINDING PROTEIN-RELATED"/>
    <property type="match status" value="1"/>
</dbReference>
<dbReference type="AlphaFoldDB" id="A0A482PBF1"/>
<keyword evidence="3" id="KW-0732">Signal</keyword>
<evidence type="ECO:0000313" key="4">
    <source>
        <dbReference type="EMBL" id="QBY27485.1"/>
    </source>
</evidence>
<dbReference type="OMA" id="WGNEYLN"/>
<dbReference type="RefSeq" id="WP_012905170.1">
    <property type="nucleotide sequence ID" value="NZ_CAJTBI010000020.1"/>
</dbReference>
<proteinExistence type="inferred from homology"/>
<feature type="signal peptide" evidence="3">
    <location>
        <begin position="1"/>
        <end position="22"/>
    </location>
</feature>
<comment type="subcellular location">
    <subcellularLocation>
        <location evidence="1">Periplasm</location>
    </subcellularLocation>
</comment>
<protein>
    <submittedName>
        <fullName evidence="4">Carbohydrate ABC transporter substrate-binding protein</fullName>
    </submittedName>
</protein>
<dbReference type="PANTHER" id="PTHR43649:SF11">
    <property type="entry name" value="ABC TRANSPORTER SUBSTRATE-BINDING PROTEIN YESO-RELATED"/>
    <property type="match status" value="1"/>
</dbReference>
<dbReference type="Gene3D" id="3.40.190.10">
    <property type="entry name" value="Periplasmic binding protein-like II"/>
    <property type="match status" value="2"/>
</dbReference>
<gene>
    <name evidence="4" type="ORF">E2R62_00645</name>
</gene>
<dbReference type="InterPro" id="IPR006059">
    <property type="entry name" value="SBP"/>
</dbReference>
<sequence length="428" mass="47978">MKKSLLFLLLCCGLSATTSAWSADPVEIRFSWWGGKVRNQATLKALEAFEAKYPNIKVKAEYTGWDGYYSRFTTQMNSGTEADVLQTNWNWLTLLSKNGDGFYDLKKVSGPIGLNQFSPAALATTTVNGKINAIPVSSNVMLFYYNAATWKKAGVAFPNTWEELLKSGPIFKEKLGENYYPLILSEQDALLLVRSYMYQKYQKPMVDEKQRKIAWSHAEWVEALTFYKQLTTQHVIPDAKKLAAYGKGVLYEMKPWINGEWGGIYNWNVLYPAESQNLARPSDLVMGPYPMHAGAKDAGQFNKTALMFSISKHSKHPQESAMLIDFLMSQPEGVLATGLERGVPLSAAGEKILREAGILKDDDPVVTGLQQSASLPNHSVIMPWLEDPQIIALFTAAREKIDHGKATIDEAASEFEQQANRVLRRIMR</sequence>
<comment type="similarity">
    <text evidence="2">Belongs to the bacterial solute-binding protein 1 family.</text>
</comment>
<feature type="chain" id="PRO_5019864989" evidence="3">
    <location>
        <begin position="23"/>
        <end position="428"/>
    </location>
</feature>
<dbReference type="InterPro" id="IPR050490">
    <property type="entry name" value="Bact_solute-bd_prot1"/>
</dbReference>
<evidence type="ECO:0000256" key="3">
    <source>
        <dbReference type="SAM" id="SignalP"/>
    </source>
</evidence>
<accession>A0A482PBF1</accession>
<reference evidence="4" key="1">
    <citation type="submission" date="2019-03" db="EMBL/GenBank/DDBJ databases">
        <title>Complete genome sequence of enteropathogenic Citrobacter rodentium strain DBS100.</title>
        <authorList>
            <person name="Popov G."/>
            <person name="Fiebig A."/>
            <person name="Shideler S."/>
            <person name="Coombes B."/>
            <person name="Savchenko A."/>
        </authorList>
    </citation>
    <scope>NUCLEOTIDE SEQUENCE</scope>
    <source>
        <strain evidence="4">DBS100</strain>
    </source>
</reference>
<organism evidence="4">
    <name type="scientific">Citrobacter rodentium</name>
    <dbReference type="NCBI Taxonomy" id="67825"/>
    <lineage>
        <taxon>Bacteria</taxon>
        <taxon>Pseudomonadati</taxon>
        <taxon>Pseudomonadota</taxon>
        <taxon>Gammaproteobacteria</taxon>
        <taxon>Enterobacterales</taxon>
        <taxon>Enterobacteriaceae</taxon>
        <taxon>Citrobacter</taxon>
    </lineage>
</organism>
<name>A0A482PBF1_CITRO</name>
<evidence type="ECO:0000256" key="2">
    <source>
        <dbReference type="ARBA" id="ARBA00008520"/>
    </source>
</evidence>
<dbReference type="GO" id="GO:0030288">
    <property type="term" value="C:outer membrane-bounded periplasmic space"/>
    <property type="evidence" value="ECO:0007669"/>
    <property type="project" value="UniProtKB-ARBA"/>
</dbReference>
<evidence type="ECO:0000256" key="1">
    <source>
        <dbReference type="ARBA" id="ARBA00004418"/>
    </source>
</evidence>